<feature type="compositionally biased region" description="Basic and acidic residues" evidence="1">
    <location>
        <begin position="560"/>
        <end position="571"/>
    </location>
</feature>
<feature type="region of interest" description="Disordered" evidence="1">
    <location>
        <begin position="504"/>
        <end position="588"/>
    </location>
</feature>
<sequence length="936" mass="103438">MADCSSQITSQVAFYTQAPFSSGSDGSMWDAPTTDKSAKRLPPDTPPLAEDIVNNHDELLPTPMGPALPSHSDDNSEHGDPVEDHGPPSSDQSIECQPIFQAQEQDPAAATNSTSSAQHHLQGPFTLLDWIRKIRSEPPKRYPSVPLRWAKSIPKRQREILDRDETWVPPLAGLSARPGTLPADILDNLVKEADQAVPVVASVDVQPTQVQTLRDVPDSTQASSDSTGSPASVESDEETVNPTQWSLSPPERHHRRQSPPLNQHNGRAHCEPTSAGDTLTKSQQFSMHTEPPAVSTRLETTKAASADDPSLSQDQSFASYASSSSKSVAQAFSRPTSFKRKSYVQVKHTPYHPKAATTSGEHISTPKEYPHSTFVGATYPDASLPTTTEEQHTNQRPTHKQHYLRPTVESCTSYSSQPLAVHTPRQDREVCHTAQPAAQTVHWQLSADVNRSKDVQSISVTSTPASSIERDASGQPVAKRPKIAYVDPAYAGLDQERILFRRMHRQSTSSRRPTTHQETHQKAGNTVKMASRSSTAPPLLAKHGRAGGMEAYNNPNTGTQHHESTAEEHPVSSRQSRPSLPSLNNQDSGSVFTRYKHVYKTYPGDEKCFMQTLRTLLKLRSAQREPHPYLWDDFVYRYAGEYKAYVQRRLDDNENVVAYQDYYHTDVRGPERSKGIVTENVLDLLESGHFTAKPGCRSTSSRPSYSISSKNDENNVAVRFSTDSPLEVHRADSDIDQPEPGPTEERSLEADKAPANSPLTSAGPGGREQQHSSAHATVIVDANHEKKRRILPWKSTSEKQPTSSPMRPAVDPEAPSRIELTSSSKVQKWLLSSREDGAASPGLQPVQLSQDRMETMTDTENDVRRSDGHARVQVRPRIAANTVTAPEHPPTLVSSAATQSSVFEKFTDAYARLPEERNRRLKAAKQSRIPIDVHQW</sequence>
<evidence type="ECO:0000256" key="1">
    <source>
        <dbReference type="SAM" id="MobiDB-lite"/>
    </source>
</evidence>
<protein>
    <submittedName>
        <fullName evidence="2">Uncharacterized protein</fullName>
    </submittedName>
</protein>
<feature type="region of interest" description="Disordered" evidence="1">
    <location>
        <begin position="692"/>
        <end position="711"/>
    </location>
</feature>
<dbReference type="AlphaFoldDB" id="A0AAN7YDZ0"/>
<feature type="compositionally biased region" description="Polar residues" evidence="1">
    <location>
        <begin position="89"/>
        <end position="119"/>
    </location>
</feature>
<feature type="compositionally biased region" description="Basic and acidic residues" evidence="1">
    <location>
        <begin position="851"/>
        <end position="870"/>
    </location>
</feature>
<evidence type="ECO:0000313" key="3">
    <source>
        <dbReference type="Proteomes" id="UP001309876"/>
    </source>
</evidence>
<feature type="region of interest" description="Disordered" evidence="1">
    <location>
        <begin position="210"/>
        <end position="335"/>
    </location>
</feature>
<feature type="compositionally biased region" description="Polar residues" evidence="1">
    <location>
        <begin position="275"/>
        <end position="287"/>
    </location>
</feature>
<evidence type="ECO:0000313" key="2">
    <source>
        <dbReference type="EMBL" id="KAK5090347.1"/>
    </source>
</evidence>
<feature type="region of interest" description="Disordered" evidence="1">
    <location>
        <begin position="18"/>
        <end position="121"/>
    </location>
</feature>
<dbReference type="EMBL" id="JAVRRJ010000001">
    <property type="protein sequence ID" value="KAK5090347.1"/>
    <property type="molecule type" value="Genomic_DNA"/>
</dbReference>
<name>A0AAN7YDZ0_9EURO</name>
<proteinExistence type="predicted"/>
<comment type="caution">
    <text evidence="2">The sequence shown here is derived from an EMBL/GenBank/DDBJ whole genome shotgun (WGS) entry which is preliminary data.</text>
</comment>
<feature type="region of interest" description="Disordered" evidence="1">
    <location>
        <begin position="350"/>
        <end position="401"/>
    </location>
</feature>
<gene>
    <name evidence="2" type="ORF">LTR05_000519</name>
</gene>
<feature type="region of interest" description="Disordered" evidence="1">
    <location>
        <begin position="723"/>
        <end position="821"/>
    </location>
</feature>
<feature type="compositionally biased region" description="Basic and acidic residues" evidence="1">
    <location>
        <begin position="743"/>
        <end position="752"/>
    </location>
</feature>
<dbReference type="Proteomes" id="UP001309876">
    <property type="component" value="Unassembled WGS sequence"/>
</dbReference>
<feature type="compositionally biased region" description="Low complexity" evidence="1">
    <location>
        <begin position="312"/>
        <end position="333"/>
    </location>
</feature>
<organism evidence="2 3">
    <name type="scientific">Lithohypha guttulata</name>
    <dbReference type="NCBI Taxonomy" id="1690604"/>
    <lineage>
        <taxon>Eukaryota</taxon>
        <taxon>Fungi</taxon>
        <taxon>Dikarya</taxon>
        <taxon>Ascomycota</taxon>
        <taxon>Pezizomycotina</taxon>
        <taxon>Eurotiomycetes</taxon>
        <taxon>Chaetothyriomycetidae</taxon>
        <taxon>Chaetothyriales</taxon>
        <taxon>Trichomeriaceae</taxon>
        <taxon>Lithohypha</taxon>
    </lineage>
</organism>
<feature type="compositionally biased region" description="Polar residues" evidence="1">
    <location>
        <begin position="794"/>
        <end position="805"/>
    </location>
</feature>
<accession>A0AAN7YDZ0</accession>
<reference evidence="2 3" key="1">
    <citation type="submission" date="2023-08" db="EMBL/GenBank/DDBJ databases">
        <title>Black Yeasts Isolated from many extreme environments.</title>
        <authorList>
            <person name="Coleine C."/>
            <person name="Stajich J.E."/>
            <person name="Selbmann L."/>
        </authorList>
    </citation>
    <scope>NUCLEOTIDE SEQUENCE [LARGE SCALE GENOMIC DNA]</scope>
    <source>
        <strain evidence="2 3">CCFEE 5910</strain>
    </source>
</reference>
<feature type="compositionally biased region" description="Basic and acidic residues" evidence="1">
    <location>
        <begin position="71"/>
        <end position="86"/>
    </location>
</feature>
<keyword evidence="3" id="KW-1185">Reference proteome</keyword>
<feature type="compositionally biased region" description="Low complexity" evidence="1">
    <location>
        <begin position="572"/>
        <end position="583"/>
    </location>
</feature>
<feature type="compositionally biased region" description="Low complexity" evidence="1">
    <location>
        <begin position="698"/>
        <end position="709"/>
    </location>
</feature>
<feature type="region of interest" description="Disordered" evidence="1">
    <location>
        <begin position="834"/>
        <end position="870"/>
    </location>
</feature>
<feature type="compositionally biased region" description="Polar residues" evidence="1">
    <location>
        <begin position="210"/>
        <end position="232"/>
    </location>
</feature>